<dbReference type="InterPro" id="IPR018958">
    <property type="entry name" value="Knr4/Smi1-like_dom"/>
</dbReference>
<evidence type="ECO:0000313" key="2">
    <source>
        <dbReference type="EMBL" id="GGZ42820.1"/>
    </source>
</evidence>
<evidence type="ECO:0000313" key="3">
    <source>
        <dbReference type="Proteomes" id="UP000662572"/>
    </source>
</evidence>
<proteinExistence type="predicted"/>
<dbReference type="SUPFAM" id="SSF160631">
    <property type="entry name" value="SMI1/KNR4-like"/>
    <property type="match status" value="1"/>
</dbReference>
<dbReference type="EMBL" id="BMZB01000006">
    <property type="protein sequence ID" value="GGZ42820.1"/>
    <property type="molecule type" value="Genomic_DNA"/>
</dbReference>
<dbReference type="AlphaFoldDB" id="A0A918QE58"/>
<dbReference type="Proteomes" id="UP000662572">
    <property type="component" value="Unassembled WGS sequence"/>
</dbReference>
<comment type="caution">
    <text evidence="2">The sequence shown here is derived from an EMBL/GenBank/DDBJ whole genome shotgun (WGS) entry which is preliminary data.</text>
</comment>
<dbReference type="Gene3D" id="3.40.1580.10">
    <property type="entry name" value="SMI1/KNR4-like"/>
    <property type="match status" value="1"/>
</dbReference>
<name>A0A918QE58_9CAUL</name>
<reference evidence="2" key="2">
    <citation type="submission" date="2020-09" db="EMBL/GenBank/DDBJ databases">
        <authorList>
            <person name="Sun Q."/>
            <person name="Kim S."/>
        </authorList>
    </citation>
    <scope>NUCLEOTIDE SEQUENCE</scope>
    <source>
        <strain evidence="2">KCTC 32296</strain>
    </source>
</reference>
<sequence length="138" mass="15357">MIEDYPPEKIDKAALLEAASDLRFNFPPEYEAVVTEVGLLSATGDLLEAAIQKDTDFPVVSDFFKPADIVSTTKNWQSIGLPNDLIAFASDDLGNLFCFKRDGRSGVWFYDHDFDEVSKVSASFGAWLDTQNKLKDPN</sequence>
<gene>
    <name evidence="2" type="ORF">GCM10011273_31890</name>
</gene>
<organism evidence="2 3">
    <name type="scientific">Asticcacaulis endophyticus</name>
    <dbReference type="NCBI Taxonomy" id="1395890"/>
    <lineage>
        <taxon>Bacteria</taxon>
        <taxon>Pseudomonadati</taxon>
        <taxon>Pseudomonadota</taxon>
        <taxon>Alphaproteobacteria</taxon>
        <taxon>Caulobacterales</taxon>
        <taxon>Caulobacteraceae</taxon>
        <taxon>Asticcacaulis</taxon>
    </lineage>
</organism>
<reference evidence="2" key="1">
    <citation type="journal article" date="2014" name="Int. J. Syst. Evol. Microbiol.">
        <title>Complete genome sequence of Corynebacterium casei LMG S-19264T (=DSM 44701T), isolated from a smear-ripened cheese.</title>
        <authorList>
            <consortium name="US DOE Joint Genome Institute (JGI-PGF)"/>
            <person name="Walter F."/>
            <person name="Albersmeier A."/>
            <person name="Kalinowski J."/>
            <person name="Ruckert C."/>
        </authorList>
    </citation>
    <scope>NUCLEOTIDE SEQUENCE</scope>
    <source>
        <strain evidence="2">KCTC 32296</strain>
    </source>
</reference>
<accession>A0A918QE58</accession>
<protein>
    <recommendedName>
        <fullName evidence="1">Knr4/Smi1-like domain-containing protein</fullName>
    </recommendedName>
</protein>
<evidence type="ECO:0000259" key="1">
    <source>
        <dbReference type="Pfam" id="PF09346"/>
    </source>
</evidence>
<feature type="domain" description="Knr4/Smi1-like" evidence="1">
    <location>
        <begin position="10"/>
        <end position="129"/>
    </location>
</feature>
<dbReference type="Pfam" id="PF09346">
    <property type="entry name" value="SMI1_KNR4"/>
    <property type="match status" value="1"/>
</dbReference>
<keyword evidence="3" id="KW-1185">Reference proteome</keyword>
<dbReference type="InterPro" id="IPR037883">
    <property type="entry name" value="Knr4/Smi1-like_sf"/>
</dbReference>